<name>A0A238YEK0_9BACT</name>
<protein>
    <submittedName>
        <fullName evidence="10">Fe-S oxidoreductase</fullName>
    </submittedName>
</protein>
<keyword evidence="1" id="KW-0004">4Fe-4S</keyword>
<dbReference type="GO" id="GO:0071949">
    <property type="term" value="F:FAD binding"/>
    <property type="evidence" value="ECO:0007669"/>
    <property type="project" value="InterPro"/>
</dbReference>
<feature type="domain" description="4Fe-4S ferredoxin-type" evidence="8">
    <location>
        <begin position="497"/>
        <end position="527"/>
    </location>
</feature>
<dbReference type="InterPro" id="IPR016166">
    <property type="entry name" value="FAD-bd_PCMH"/>
</dbReference>
<dbReference type="PANTHER" id="PTHR43255">
    <property type="entry name" value="IRON-SULFUR-BINDING OXIDOREDUCTASE FADF-RELATED-RELATED"/>
    <property type="match status" value="1"/>
</dbReference>
<dbReference type="RefSeq" id="WP_180706414.1">
    <property type="nucleotide sequence ID" value="NZ_FZOB01000003.1"/>
</dbReference>
<dbReference type="PROSITE" id="PS51379">
    <property type="entry name" value="4FE4S_FER_2"/>
    <property type="match status" value="1"/>
</dbReference>
<accession>A0A238YEK0</accession>
<keyword evidence="11" id="KW-1185">Reference proteome</keyword>
<keyword evidence="6" id="KW-0408">Iron</keyword>
<feature type="domain" description="FAD-binding PCMH-type" evidence="9">
    <location>
        <begin position="41"/>
        <end position="213"/>
    </location>
</feature>
<dbReference type="InterPro" id="IPR051460">
    <property type="entry name" value="HdrC_iron-sulfur_subunit"/>
</dbReference>
<reference evidence="11" key="1">
    <citation type="submission" date="2017-06" db="EMBL/GenBank/DDBJ databases">
        <authorList>
            <person name="Varghese N."/>
            <person name="Submissions S."/>
        </authorList>
    </citation>
    <scope>NUCLEOTIDE SEQUENCE [LARGE SCALE GENOMIC DNA]</scope>
    <source>
        <strain evidence="11">DSM 15668</strain>
    </source>
</reference>
<evidence type="ECO:0000313" key="10">
    <source>
        <dbReference type="EMBL" id="SNR69161.1"/>
    </source>
</evidence>
<dbReference type="InterPro" id="IPR016164">
    <property type="entry name" value="FAD-linked_Oxase-like_C"/>
</dbReference>
<dbReference type="GO" id="GO:0046872">
    <property type="term" value="F:metal ion binding"/>
    <property type="evidence" value="ECO:0007669"/>
    <property type="project" value="UniProtKB-KW"/>
</dbReference>
<evidence type="ECO:0000256" key="4">
    <source>
        <dbReference type="ARBA" id="ARBA00022827"/>
    </source>
</evidence>
<evidence type="ECO:0000256" key="5">
    <source>
        <dbReference type="ARBA" id="ARBA00023002"/>
    </source>
</evidence>
<evidence type="ECO:0000256" key="7">
    <source>
        <dbReference type="ARBA" id="ARBA00023014"/>
    </source>
</evidence>
<keyword evidence="7" id="KW-0411">Iron-sulfur</keyword>
<evidence type="ECO:0000256" key="6">
    <source>
        <dbReference type="ARBA" id="ARBA00023004"/>
    </source>
</evidence>
<dbReference type="InterPro" id="IPR009051">
    <property type="entry name" value="Helical_ferredxn"/>
</dbReference>
<keyword evidence="2" id="KW-0285">Flavoprotein</keyword>
<dbReference type="Proteomes" id="UP000198405">
    <property type="component" value="Unassembled WGS sequence"/>
</dbReference>
<evidence type="ECO:0000256" key="2">
    <source>
        <dbReference type="ARBA" id="ARBA00022630"/>
    </source>
</evidence>
<dbReference type="EMBL" id="FZOB01000003">
    <property type="protein sequence ID" value="SNR69161.1"/>
    <property type="molecule type" value="Genomic_DNA"/>
</dbReference>
<dbReference type="InterPro" id="IPR006094">
    <property type="entry name" value="Oxid_FAD_bind_N"/>
</dbReference>
<evidence type="ECO:0000256" key="3">
    <source>
        <dbReference type="ARBA" id="ARBA00022723"/>
    </source>
</evidence>
<organism evidence="10 11">
    <name type="scientific">Desulfurobacterium atlanticum</name>
    <dbReference type="NCBI Taxonomy" id="240169"/>
    <lineage>
        <taxon>Bacteria</taxon>
        <taxon>Pseudomonadati</taxon>
        <taxon>Aquificota</taxon>
        <taxon>Aquificia</taxon>
        <taxon>Desulfurobacteriales</taxon>
        <taxon>Desulfurobacteriaceae</taxon>
        <taxon>Desulfurobacterium</taxon>
    </lineage>
</organism>
<dbReference type="SUPFAM" id="SSF55103">
    <property type="entry name" value="FAD-linked oxidases, C-terminal domain"/>
    <property type="match status" value="1"/>
</dbReference>
<keyword evidence="4" id="KW-0274">FAD</keyword>
<evidence type="ECO:0000256" key="1">
    <source>
        <dbReference type="ARBA" id="ARBA00022485"/>
    </source>
</evidence>
<dbReference type="PANTHER" id="PTHR43255:SF1">
    <property type="entry name" value="IRON-SULFUR-BINDING OXIDOREDUCTASE FADF-RELATED"/>
    <property type="match status" value="1"/>
</dbReference>
<dbReference type="GO" id="GO:0016491">
    <property type="term" value="F:oxidoreductase activity"/>
    <property type="evidence" value="ECO:0007669"/>
    <property type="project" value="UniProtKB-KW"/>
</dbReference>
<dbReference type="AlphaFoldDB" id="A0A238YEK0"/>
<dbReference type="SUPFAM" id="SSF46548">
    <property type="entry name" value="alpha-helical ferredoxin"/>
    <property type="match status" value="1"/>
</dbReference>
<dbReference type="Gene3D" id="3.30.465.10">
    <property type="match status" value="1"/>
</dbReference>
<dbReference type="GO" id="GO:0005886">
    <property type="term" value="C:plasma membrane"/>
    <property type="evidence" value="ECO:0007669"/>
    <property type="project" value="TreeGrafter"/>
</dbReference>
<dbReference type="Pfam" id="PF02754">
    <property type="entry name" value="CCG"/>
    <property type="match status" value="2"/>
</dbReference>
<dbReference type="GO" id="GO:0051539">
    <property type="term" value="F:4 iron, 4 sulfur cluster binding"/>
    <property type="evidence" value="ECO:0007669"/>
    <property type="project" value="UniProtKB-KW"/>
</dbReference>
<dbReference type="InterPro" id="IPR004113">
    <property type="entry name" value="FAD-bd_oxidored_4_C"/>
</dbReference>
<dbReference type="Pfam" id="PF02913">
    <property type="entry name" value="FAD-oxidase_C"/>
    <property type="match status" value="1"/>
</dbReference>
<sequence>MSYIEALKETFKENFTDDKLNKIAYGHDLGEFPPPVKKMMGIREPDGIVRVLSEDDAKKLLELSRKYGFRVVPRAKASSGYGGVLPVAEDTVVADLAWMKEIISIDKENLTATVQPAVVWKELDEELQARGLTLRLYPSSYPSSTVGGWLAQGGAGIGSYEYGWFKENVISAKVVLPSGEVKIFEGQELLDYIADAEGITGIITEITIKVKPLEKEKVTVIAFGDEDSIGGALNYIFENSIPFWSVSFINPDACKVKNVFPPPAPHGHPEPVHRPKLPEKYMLILAYPESRENIVKGAIDELVKKFNGEIQPEEIAEHEWEERFKPMKAKRLGPSVVPAEVVLPVKSVGEFLKRVRKEIKHPVVFEGFTVKDGKVILLGFIPHDIRKKDFQFVSALGITVSKIGHSLGGKPITSGYYFAHEAEKIFGKERVEKLKEFKKKVDPKSLMNPYKVIEAGKPAKIMALGNITEPFMKALANNVASKCDFKEHFEDKKGFPGDILWYAYSCTQCGYCVDNCTQYGGYKWEATTPRSKWIFLRELVEGRLEESQELVDIFLGCTLCNFCDIECQIDLPILHAWDRLREKFVLKDKFSAFPALEVMAAGLRQQNNIWAGPSKDRDKWIPDDLKEYIEENKGKTDVLYFAGCTAAFVENDVGIGAMRLMKDAGIKFTNFGKQEACCGIPMVVAGRTDLVERMFDHHTKLAKEMGIKTIVTSCPSCYKTWKIYYQEIAEKKGVEYPFEIKHFTELLADAVKDGRLTFENKPEGVDTITYHDTCKLGRSVPVTEPPRELLKAVPGIKLVEMKHNRDKTLCCGGAGTLVKNPEVAHKIGLKKLGEAVEAGADTLTTICPCCEFKMRVDRDHLVKEGKLPDLQIKDLAYILAEAKGYKLKDPEPWVRELWGTFEAMIGIMDPPGMARFMADYLPEMIDAMPEPYRGMMKVMMSAPQPVRKAMFAAMKPMMPKLFPSMLDEMMPKLLPIFLKGMEERIPMPDFLKEQMPDLMPEVMKNYMSGHLPQILKYFMPYMEKYIMTGKVN</sequence>
<dbReference type="InterPro" id="IPR036318">
    <property type="entry name" value="FAD-bd_PCMH-like_sf"/>
</dbReference>
<dbReference type="PROSITE" id="PS51387">
    <property type="entry name" value="FAD_PCMH"/>
    <property type="match status" value="1"/>
</dbReference>
<proteinExistence type="predicted"/>
<dbReference type="Pfam" id="PF01565">
    <property type="entry name" value="FAD_binding_4"/>
    <property type="match status" value="1"/>
</dbReference>
<evidence type="ECO:0000259" key="9">
    <source>
        <dbReference type="PROSITE" id="PS51387"/>
    </source>
</evidence>
<dbReference type="InterPro" id="IPR016169">
    <property type="entry name" value="FAD-bd_PCMH_sub2"/>
</dbReference>
<keyword evidence="5" id="KW-0560">Oxidoreductase</keyword>
<gene>
    <name evidence="10" type="ORF">SAMN06265340_10364</name>
</gene>
<dbReference type="Gene3D" id="1.10.1060.10">
    <property type="entry name" value="Alpha-helical ferredoxin"/>
    <property type="match status" value="1"/>
</dbReference>
<evidence type="ECO:0000313" key="11">
    <source>
        <dbReference type="Proteomes" id="UP000198405"/>
    </source>
</evidence>
<dbReference type="InterPro" id="IPR004017">
    <property type="entry name" value="Cys_rich_dom"/>
</dbReference>
<dbReference type="Pfam" id="PF13534">
    <property type="entry name" value="Fer4_17"/>
    <property type="match status" value="1"/>
</dbReference>
<keyword evidence="3" id="KW-0479">Metal-binding</keyword>
<dbReference type="InterPro" id="IPR017896">
    <property type="entry name" value="4Fe4S_Fe-S-bd"/>
</dbReference>
<dbReference type="SUPFAM" id="SSF56176">
    <property type="entry name" value="FAD-binding/transporter-associated domain-like"/>
    <property type="match status" value="1"/>
</dbReference>
<evidence type="ECO:0000259" key="8">
    <source>
        <dbReference type="PROSITE" id="PS51379"/>
    </source>
</evidence>